<dbReference type="InterPro" id="IPR052337">
    <property type="entry name" value="SAT4-like"/>
</dbReference>
<feature type="transmembrane region" description="Helical" evidence="6">
    <location>
        <begin position="25"/>
        <end position="43"/>
    </location>
</feature>
<evidence type="ECO:0000313" key="9">
    <source>
        <dbReference type="Proteomes" id="UP000799778"/>
    </source>
</evidence>
<evidence type="ECO:0000256" key="6">
    <source>
        <dbReference type="SAM" id="Phobius"/>
    </source>
</evidence>
<dbReference type="EMBL" id="ML978078">
    <property type="protein sequence ID" value="KAF2009716.1"/>
    <property type="molecule type" value="Genomic_DNA"/>
</dbReference>
<dbReference type="GO" id="GO:0016020">
    <property type="term" value="C:membrane"/>
    <property type="evidence" value="ECO:0007669"/>
    <property type="project" value="UniProtKB-SubCell"/>
</dbReference>
<feature type="transmembrane region" description="Helical" evidence="6">
    <location>
        <begin position="265"/>
        <end position="285"/>
    </location>
</feature>
<keyword evidence="3 6" id="KW-1133">Transmembrane helix</keyword>
<sequence length="383" mass="43373">MAQSSSVVGSGTTSSVVSLKAFHRINWAVFAVCFTAFASRIYIRFHCFRRLLVDDWIMMFAFALLLSVIAIGQAFLDDVYKEIEFENGRLLPDETLPRIVERGLHGFGAAGLISLIGISAIKINFLVFFKRLGTRRPSYHVFWYIVLFLTLACGSVNIGLVVYECVFTTFGYLMKHCSSRSILLRYYNFQKVSVSLDVFSDALIVIFPIVILWNVRIGQRKKIILSCTFGLVALTIAVTIVRGSIFGGAYKTFDSQAKTLNIAWMWFWLFIEFSVAFFIACLISYRALFTQVRFQHLAIQGQLDSSNSTSWKSSSLFRRAGYLHNSLLRTFKELETGDPLRLPEPESGRFSPTFLAEIENAHSEERGIGAYQLEDMAKRKSTG</sequence>
<proteinExistence type="inferred from homology"/>
<keyword evidence="9" id="KW-1185">Reference proteome</keyword>
<evidence type="ECO:0000256" key="5">
    <source>
        <dbReference type="ARBA" id="ARBA00038359"/>
    </source>
</evidence>
<dbReference type="InterPro" id="IPR049326">
    <property type="entry name" value="Rhodopsin_dom_fungi"/>
</dbReference>
<keyword evidence="4 6" id="KW-0472">Membrane</keyword>
<evidence type="ECO:0000256" key="4">
    <source>
        <dbReference type="ARBA" id="ARBA00023136"/>
    </source>
</evidence>
<name>A0A6A5XA31_9PLEO</name>
<evidence type="ECO:0000256" key="3">
    <source>
        <dbReference type="ARBA" id="ARBA00022989"/>
    </source>
</evidence>
<dbReference type="PANTHER" id="PTHR33048:SF47">
    <property type="entry name" value="INTEGRAL MEMBRANE PROTEIN-RELATED"/>
    <property type="match status" value="1"/>
</dbReference>
<gene>
    <name evidence="8" type="ORF">BU24DRAFT_497285</name>
</gene>
<protein>
    <recommendedName>
        <fullName evidence="7">Rhodopsin domain-containing protein</fullName>
    </recommendedName>
</protein>
<feature type="transmembrane region" description="Helical" evidence="6">
    <location>
        <begin position="223"/>
        <end position="245"/>
    </location>
</feature>
<dbReference type="RefSeq" id="XP_033378055.1">
    <property type="nucleotide sequence ID" value="XM_033534256.1"/>
</dbReference>
<organism evidence="8 9">
    <name type="scientific">Aaosphaeria arxii CBS 175.79</name>
    <dbReference type="NCBI Taxonomy" id="1450172"/>
    <lineage>
        <taxon>Eukaryota</taxon>
        <taxon>Fungi</taxon>
        <taxon>Dikarya</taxon>
        <taxon>Ascomycota</taxon>
        <taxon>Pezizomycotina</taxon>
        <taxon>Dothideomycetes</taxon>
        <taxon>Pleosporomycetidae</taxon>
        <taxon>Pleosporales</taxon>
        <taxon>Pleosporales incertae sedis</taxon>
        <taxon>Aaosphaeria</taxon>
    </lineage>
</organism>
<dbReference type="PANTHER" id="PTHR33048">
    <property type="entry name" value="PTH11-LIKE INTEGRAL MEMBRANE PROTEIN (AFU_ORTHOLOGUE AFUA_5G11245)"/>
    <property type="match status" value="1"/>
</dbReference>
<feature type="transmembrane region" description="Helical" evidence="6">
    <location>
        <begin position="141"/>
        <end position="174"/>
    </location>
</feature>
<feature type="domain" description="Rhodopsin" evidence="7">
    <location>
        <begin position="40"/>
        <end position="290"/>
    </location>
</feature>
<comment type="subcellular location">
    <subcellularLocation>
        <location evidence="1">Membrane</location>
        <topology evidence="1">Multi-pass membrane protein</topology>
    </subcellularLocation>
</comment>
<evidence type="ECO:0000313" key="8">
    <source>
        <dbReference type="EMBL" id="KAF2009716.1"/>
    </source>
</evidence>
<dbReference type="GeneID" id="54291653"/>
<evidence type="ECO:0000259" key="7">
    <source>
        <dbReference type="Pfam" id="PF20684"/>
    </source>
</evidence>
<comment type="similarity">
    <text evidence="5">Belongs to the SAT4 family.</text>
</comment>
<dbReference type="AlphaFoldDB" id="A0A6A5XA31"/>
<dbReference type="Proteomes" id="UP000799778">
    <property type="component" value="Unassembled WGS sequence"/>
</dbReference>
<keyword evidence="2 6" id="KW-0812">Transmembrane</keyword>
<evidence type="ECO:0000256" key="2">
    <source>
        <dbReference type="ARBA" id="ARBA00022692"/>
    </source>
</evidence>
<reference evidence="8" key="1">
    <citation type="journal article" date="2020" name="Stud. Mycol.">
        <title>101 Dothideomycetes genomes: a test case for predicting lifestyles and emergence of pathogens.</title>
        <authorList>
            <person name="Haridas S."/>
            <person name="Albert R."/>
            <person name="Binder M."/>
            <person name="Bloem J."/>
            <person name="Labutti K."/>
            <person name="Salamov A."/>
            <person name="Andreopoulos B."/>
            <person name="Baker S."/>
            <person name="Barry K."/>
            <person name="Bills G."/>
            <person name="Bluhm B."/>
            <person name="Cannon C."/>
            <person name="Castanera R."/>
            <person name="Culley D."/>
            <person name="Daum C."/>
            <person name="Ezra D."/>
            <person name="Gonzalez J."/>
            <person name="Henrissat B."/>
            <person name="Kuo A."/>
            <person name="Liang C."/>
            <person name="Lipzen A."/>
            <person name="Lutzoni F."/>
            <person name="Magnuson J."/>
            <person name="Mondo S."/>
            <person name="Nolan M."/>
            <person name="Ohm R."/>
            <person name="Pangilinan J."/>
            <person name="Park H.-J."/>
            <person name="Ramirez L."/>
            <person name="Alfaro M."/>
            <person name="Sun H."/>
            <person name="Tritt A."/>
            <person name="Yoshinaga Y."/>
            <person name="Zwiers L.-H."/>
            <person name="Turgeon B."/>
            <person name="Goodwin S."/>
            <person name="Spatafora J."/>
            <person name="Crous P."/>
            <person name="Grigoriev I."/>
        </authorList>
    </citation>
    <scope>NUCLEOTIDE SEQUENCE</scope>
    <source>
        <strain evidence="8">CBS 175.79</strain>
    </source>
</reference>
<dbReference type="OrthoDB" id="444631at2759"/>
<feature type="transmembrane region" description="Helical" evidence="6">
    <location>
        <begin position="107"/>
        <end position="129"/>
    </location>
</feature>
<feature type="transmembrane region" description="Helical" evidence="6">
    <location>
        <begin position="55"/>
        <end position="76"/>
    </location>
</feature>
<feature type="transmembrane region" description="Helical" evidence="6">
    <location>
        <begin position="194"/>
        <end position="216"/>
    </location>
</feature>
<dbReference type="Pfam" id="PF20684">
    <property type="entry name" value="Fung_rhodopsin"/>
    <property type="match status" value="1"/>
</dbReference>
<evidence type="ECO:0000256" key="1">
    <source>
        <dbReference type="ARBA" id="ARBA00004141"/>
    </source>
</evidence>
<accession>A0A6A5XA31</accession>